<evidence type="ECO:0000313" key="5">
    <source>
        <dbReference type="EMBL" id="EMA40582.1"/>
    </source>
</evidence>
<dbReference type="PRINTS" id="PR00332">
    <property type="entry name" value="HISTRIAD"/>
</dbReference>
<dbReference type="InterPro" id="IPR011146">
    <property type="entry name" value="HIT-like"/>
</dbReference>
<evidence type="ECO:0000256" key="1">
    <source>
        <dbReference type="PIRSR" id="PIRSR601310-1"/>
    </source>
</evidence>
<dbReference type="PANTHER" id="PTHR46648">
    <property type="entry name" value="HIT FAMILY PROTEIN 1"/>
    <property type="match status" value="1"/>
</dbReference>
<dbReference type="SUPFAM" id="SSF54197">
    <property type="entry name" value="HIT-like"/>
    <property type="match status" value="1"/>
</dbReference>
<dbReference type="AlphaFoldDB" id="M0M462"/>
<dbReference type="InterPro" id="IPR036265">
    <property type="entry name" value="HIT-like_sf"/>
</dbReference>
<name>M0M462_9EURY</name>
<evidence type="ECO:0000259" key="4">
    <source>
        <dbReference type="PROSITE" id="PS51084"/>
    </source>
</evidence>
<dbReference type="Gene3D" id="3.30.428.10">
    <property type="entry name" value="HIT-like"/>
    <property type="match status" value="1"/>
</dbReference>
<accession>M0M462</accession>
<feature type="short sequence motif" description="Histidine triad motif" evidence="2 3">
    <location>
        <begin position="101"/>
        <end position="105"/>
    </location>
</feature>
<dbReference type="PROSITE" id="PS51084">
    <property type="entry name" value="HIT_2"/>
    <property type="match status" value="1"/>
</dbReference>
<proteinExistence type="predicted"/>
<sequence length="143" mass="15008">MSSNDPDCPFCGIVAGEIPGRIVAETDRTTAFLDANPLAPGHTLVVPNDHHERLDDLGEDLASEVFATLHRLTPAVEAAVDADATTVAFNNGPAAGQEVPHVHGHVIPRFSDDGGAPIHVVAGDRPDLSDDELDAIADRIGEH</sequence>
<protein>
    <submittedName>
        <fullName evidence="5">Histidine triad protein</fullName>
    </submittedName>
</protein>
<dbReference type="PANTHER" id="PTHR46648:SF1">
    <property type="entry name" value="ADENOSINE 5'-MONOPHOSPHORAMIDASE HNT1"/>
    <property type="match status" value="1"/>
</dbReference>
<dbReference type="Pfam" id="PF01230">
    <property type="entry name" value="HIT"/>
    <property type="match status" value="1"/>
</dbReference>
<dbReference type="PATRIC" id="fig|1132509.6.peg.853"/>
<feature type="active site" description="Tele-AMP-histidine intermediate" evidence="1">
    <location>
        <position position="103"/>
    </location>
</feature>
<dbReference type="RefSeq" id="WP_007691038.1">
    <property type="nucleotide sequence ID" value="NZ_AJRK01000024.1"/>
</dbReference>
<keyword evidence="6" id="KW-1185">Reference proteome</keyword>
<evidence type="ECO:0000313" key="6">
    <source>
        <dbReference type="Proteomes" id="UP000011566"/>
    </source>
</evidence>
<gene>
    <name evidence="5" type="ORF">C447_03651</name>
</gene>
<dbReference type="EMBL" id="AOMB01000010">
    <property type="protein sequence ID" value="EMA40582.1"/>
    <property type="molecule type" value="Genomic_DNA"/>
</dbReference>
<evidence type="ECO:0000256" key="2">
    <source>
        <dbReference type="PIRSR" id="PIRSR601310-3"/>
    </source>
</evidence>
<dbReference type="InterPro" id="IPR001310">
    <property type="entry name" value="Histidine_triad_HIT"/>
</dbReference>
<evidence type="ECO:0000256" key="3">
    <source>
        <dbReference type="PROSITE-ProRule" id="PRU00464"/>
    </source>
</evidence>
<dbReference type="GO" id="GO:0009117">
    <property type="term" value="P:nucleotide metabolic process"/>
    <property type="evidence" value="ECO:0007669"/>
    <property type="project" value="TreeGrafter"/>
</dbReference>
<reference evidence="5 6" key="1">
    <citation type="journal article" date="2014" name="PLoS Genet.">
        <title>Phylogenetically driven sequencing of extremely halophilic archaea reveals strategies for static and dynamic osmo-response.</title>
        <authorList>
            <person name="Becker E.A."/>
            <person name="Seitzer P.M."/>
            <person name="Tritt A."/>
            <person name="Larsen D."/>
            <person name="Krusor M."/>
            <person name="Yao A.I."/>
            <person name="Wu D."/>
            <person name="Madern D."/>
            <person name="Eisen J.A."/>
            <person name="Darling A.E."/>
            <person name="Facciotti M.T."/>
        </authorList>
    </citation>
    <scope>NUCLEOTIDE SEQUENCE [LARGE SCALE GENOMIC DNA]</scope>
    <source>
        <strain evidence="5 6">100A6</strain>
    </source>
</reference>
<dbReference type="GO" id="GO:0003824">
    <property type="term" value="F:catalytic activity"/>
    <property type="evidence" value="ECO:0007669"/>
    <property type="project" value="InterPro"/>
</dbReference>
<organism evidence="5 6">
    <name type="scientific">Halococcus hamelinensis 100A6</name>
    <dbReference type="NCBI Taxonomy" id="1132509"/>
    <lineage>
        <taxon>Archaea</taxon>
        <taxon>Methanobacteriati</taxon>
        <taxon>Methanobacteriota</taxon>
        <taxon>Stenosarchaea group</taxon>
        <taxon>Halobacteria</taxon>
        <taxon>Halobacteriales</taxon>
        <taxon>Halococcaceae</taxon>
        <taxon>Halococcus</taxon>
    </lineage>
</organism>
<dbReference type="Proteomes" id="UP000011566">
    <property type="component" value="Unassembled WGS sequence"/>
</dbReference>
<dbReference type="eggNOG" id="arCOG00419">
    <property type="taxonomic scope" value="Archaea"/>
</dbReference>
<feature type="domain" description="HIT" evidence="4">
    <location>
        <begin position="9"/>
        <end position="116"/>
    </location>
</feature>
<dbReference type="OrthoDB" id="26806at2157"/>
<comment type="caution">
    <text evidence="5">The sequence shown here is derived from an EMBL/GenBank/DDBJ whole genome shotgun (WGS) entry which is preliminary data.</text>
</comment>